<protein>
    <submittedName>
        <fullName evidence="2">GNAT family N-acetyltransferase</fullName>
    </submittedName>
</protein>
<evidence type="ECO:0000313" key="2">
    <source>
        <dbReference type="EMBL" id="MCF6139274.1"/>
    </source>
</evidence>
<organism evidence="2 3">
    <name type="scientific">Pseudalkalibacillus berkeleyi</name>
    <dbReference type="NCBI Taxonomy" id="1069813"/>
    <lineage>
        <taxon>Bacteria</taxon>
        <taxon>Bacillati</taxon>
        <taxon>Bacillota</taxon>
        <taxon>Bacilli</taxon>
        <taxon>Bacillales</taxon>
        <taxon>Fictibacillaceae</taxon>
        <taxon>Pseudalkalibacillus</taxon>
    </lineage>
</organism>
<evidence type="ECO:0000259" key="1">
    <source>
        <dbReference type="PROSITE" id="PS51186"/>
    </source>
</evidence>
<dbReference type="CDD" id="cd04301">
    <property type="entry name" value="NAT_SF"/>
    <property type="match status" value="1"/>
</dbReference>
<comment type="caution">
    <text evidence="2">The sequence shown here is derived from an EMBL/GenBank/DDBJ whole genome shotgun (WGS) entry which is preliminary data.</text>
</comment>
<dbReference type="Proteomes" id="UP001649381">
    <property type="component" value="Unassembled WGS sequence"/>
</dbReference>
<dbReference type="EMBL" id="JAKIJS010000002">
    <property type="protein sequence ID" value="MCF6139274.1"/>
    <property type="molecule type" value="Genomic_DNA"/>
</dbReference>
<dbReference type="Pfam" id="PF00583">
    <property type="entry name" value="Acetyltransf_1"/>
    <property type="match status" value="1"/>
</dbReference>
<reference evidence="2 3" key="1">
    <citation type="submission" date="2022-01" db="EMBL/GenBank/DDBJ databases">
        <title>Alkalihalobacillus sp. EGI L200015, a novel bacterium isolated from a salt lake sediment.</title>
        <authorList>
            <person name="Gao L."/>
            <person name="Fang B.-Z."/>
            <person name="Li W.-J."/>
        </authorList>
    </citation>
    <scope>NUCLEOTIDE SEQUENCE [LARGE SCALE GENOMIC DNA]</scope>
    <source>
        <strain evidence="2 3">KCTC 12718</strain>
    </source>
</reference>
<dbReference type="InterPro" id="IPR000182">
    <property type="entry name" value="GNAT_dom"/>
</dbReference>
<dbReference type="SUPFAM" id="SSF55729">
    <property type="entry name" value="Acyl-CoA N-acyltransferases (Nat)"/>
    <property type="match status" value="1"/>
</dbReference>
<dbReference type="Gene3D" id="3.40.630.30">
    <property type="match status" value="1"/>
</dbReference>
<evidence type="ECO:0000313" key="3">
    <source>
        <dbReference type="Proteomes" id="UP001649381"/>
    </source>
</evidence>
<dbReference type="RefSeq" id="WP_236338038.1">
    <property type="nucleotide sequence ID" value="NZ_JAKIJS010000002.1"/>
</dbReference>
<dbReference type="InterPro" id="IPR016181">
    <property type="entry name" value="Acyl_CoA_acyltransferase"/>
</dbReference>
<dbReference type="PANTHER" id="PTHR43415:SF3">
    <property type="entry name" value="GNAT-FAMILY ACETYLTRANSFERASE"/>
    <property type="match status" value="1"/>
</dbReference>
<accession>A0ABS9H5Q0</accession>
<dbReference type="PANTHER" id="PTHR43415">
    <property type="entry name" value="SPERMIDINE N(1)-ACETYLTRANSFERASE"/>
    <property type="match status" value="1"/>
</dbReference>
<name>A0ABS9H5Q0_9BACL</name>
<keyword evidence="3" id="KW-1185">Reference proteome</keyword>
<proteinExistence type="predicted"/>
<feature type="domain" description="N-acetyltransferase" evidence="1">
    <location>
        <begin position="2"/>
        <end position="167"/>
    </location>
</feature>
<dbReference type="PROSITE" id="PS51186">
    <property type="entry name" value="GNAT"/>
    <property type="match status" value="1"/>
</dbReference>
<gene>
    <name evidence="2" type="ORF">L2716_16175</name>
</gene>
<sequence>MIEIRKLGPDEAEAYYKLRLEGLEKFPEAFASSYEEEVTRTINDVKHNMEKEDRFTAGAYYGNELVGIGTFFQHTKKKLKHKGEIVGVYVSQHVQRNGIGFKLLQYLVDEASSIEGIEQILLTVMSENRSAIRSYEKLGFQSYGVEEHSLKIEGYYYDEILMKLNLSKKDETSS</sequence>